<protein>
    <recommendedName>
        <fullName evidence="2">Lipase</fullName>
    </recommendedName>
</protein>
<name>A0A7R8VRE9_TIMDO</name>
<proteinExistence type="predicted"/>
<reference evidence="1" key="1">
    <citation type="submission" date="2020-11" db="EMBL/GenBank/DDBJ databases">
        <authorList>
            <person name="Tran Van P."/>
        </authorList>
    </citation>
    <scope>NUCLEOTIDE SEQUENCE</scope>
</reference>
<dbReference type="EMBL" id="OA570610">
    <property type="protein sequence ID" value="CAD7203433.1"/>
    <property type="molecule type" value="Genomic_DNA"/>
</dbReference>
<evidence type="ECO:0008006" key="2">
    <source>
        <dbReference type="Google" id="ProtNLM"/>
    </source>
</evidence>
<sequence>MGQATNKAKGTTCPYELTRSSNRRDFERLNIHEFLPRVPGWGRLALSICKDNHLTQPICRGGLSLMGGNNPENINMTRLPIYFGHFPSGSSCKAGAHFGQIISSGNFSAFDHGLADNLKAYGMSEPPEYNLSRITAPVSLYCGESDLVVDCIDVERLHLELTNARMKSLERIRRYTHLDFVWGNDAKLRLYSKIIKRMDAS</sequence>
<dbReference type="InterPro" id="IPR029058">
    <property type="entry name" value="AB_hydrolase_fold"/>
</dbReference>
<dbReference type="AlphaFoldDB" id="A0A7R8VRE9"/>
<dbReference type="Gene3D" id="3.40.50.1820">
    <property type="entry name" value="alpha/beta hydrolase"/>
    <property type="match status" value="1"/>
</dbReference>
<dbReference type="SUPFAM" id="SSF53474">
    <property type="entry name" value="alpha/beta-Hydrolases"/>
    <property type="match status" value="1"/>
</dbReference>
<dbReference type="PANTHER" id="PTHR11005">
    <property type="entry name" value="LYSOSOMAL ACID LIPASE-RELATED"/>
    <property type="match status" value="1"/>
</dbReference>
<evidence type="ECO:0000313" key="1">
    <source>
        <dbReference type="EMBL" id="CAD7203433.1"/>
    </source>
</evidence>
<gene>
    <name evidence="1" type="ORF">TDIB3V08_LOCUS9604</name>
</gene>
<organism evidence="1">
    <name type="scientific">Timema douglasi</name>
    <name type="common">Walking stick</name>
    <dbReference type="NCBI Taxonomy" id="61478"/>
    <lineage>
        <taxon>Eukaryota</taxon>
        <taxon>Metazoa</taxon>
        <taxon>Ecdysozoa</taxon>
        <taxon>Arthropoda</taxon>
        <taxon>Hexapoda</taxon>
        <taxon>Insecta</taxon>
        <taxon>Pterygota</taxon>
        <taxon>Neoptera</taxon>
        <taxon>Polyneoptera</taxon>
        <taxon>Phasmatodea</taxon>
        <taxon>Timematodea</taxon>
        <taxon>Timematoidea</taxon>
        <taxon>Timematidae</taxon>
        <taxon>Timema</taxon>
    </lineage>
</organism>
<accession>A0A7R8VRE9</accession>